<comment type="caution">
    <text evidence="1">The sequence shown here is derived from an EMBL/GenBank/DDBJ whole genome shotgun (WGS) entry which is preliminary data.</text>
</comment>
<sequence>MKKLLLLPLFLWGVDFKSQTPKNPAIYIPAMCYTKTKDEKGFIHNPCFSCHINSIPPNYVNDYDLQLSYSFPQPALKNPYKNLFKDYTKEVAKISDEEILNYVKTSNYFDKDGNIILAKKLKNLPKNWDSNNNSKWDGYIPDCYYNFDKDGFDRDKNGKFTGWRAFAYMPFLGTFWPTNGSTDDVLIRLPKKFQTLNGKFDKETYIVNFAILEAMIKRKDIKISPVNEKRWGVDLDKDGKLDIAKKIKYDWAPLKNRFMNYIGDAKNEKIAAGLFPVGTEFLHTVRYILPENNTIKLAPRIKEIRYAKKLFWMNYATLKRLAHSRIIEKDLDPDILETFNGDSERGLRNHFGWVYQGFIEDKNGNLRPQTYTETLSCMGCHDAIGATTDTIFSFPRKLNNYKNGWYYPSEKDLKNVPEFRYKDGTYEYSNYLMLNKSGNEFRTNDEVYNKFFDKNGKPKKEAFEKLHKDVTYLIYPSKKRALMLNKAYRVIVKKQSYIYGKAPHIKPLNNVYKQLKDGQLTGIKKPFLIPYK</sequence>
<proteinExistence type="predicted"/>
<evidence type="ECO:0000313" key="2">
    <source>
        <dbReference type="Proteomes" id="UP000003288"/>
    </source>
</evidence>
<organism evidence="1 2">
    <name type="scientific">Caminibacter mediatlanticus TB-2</name>
    <dbReference type="NCBI Taxonomy" id="391592"/>
    <lineage>
        <taxon>Bacteria</taxon>
        <taxon>Pseudomonadati</taxon>
        <taxon>Campylobacterota</taxon>
        <taxon>Epsilonproteobacteria</taxon>
        <taxon>Nautiliales</taxon>
        <taxon>Nautiliaceae</taxon>
        <taxon>Caminibacter</taxon>
    </lineage>
</organism>
<dbReference type="Proteomes" id="UP000003288">
    <property type="component" value="Unassembled WGS sequence"/>
</dbReference>
<dbReference type="RefSeq" id="WP_007474783.1">
    <property type="nucleotide sequence ID" value="NZ_ABCJ01000006.1"/>
</dbReference>
<reference evidence="1 2" key="1">
    <citation type="journal article" date="2011" name="Stand. Genomic Sci.">
        <title>Draft genome sequence of Caminibacter mediatlanticus strain TB-2, an epsilonproteobacterium isolated from a deep-sea hydrothermal vent.</title>
        <authorList>
            <person name="Giovannelli D."/>
            <person name="Ferriera S."/>
            <person name="Johnson J."/>
            <person name="Kravitz S."/>
            <person name="Perez-Rodriguez I."/>
            <person name="Ricci J."/>
            <person name="O'Brien C."/>
            <person name="Voordeckers J.W."/>
            <person name="Bini E."/>
            <person name="Vetriani C."/>
        </authorList>
    </citation>
    <scope>NUCLEOTIDE SEQUENCE [LARGE SCALE GENOMIC DNA]</scope>
    <source>
        <strain evidence="1 2">TB-2</strain>
    </source>
</reference>
<gene>
    <name evidence="1" type="ORF">CMTB2_08665</name>
</gene>
<name>A0AAI9AGQ3_9BACT</name>
<dbReference type="AlphaFoldDB" id="A0AAI9AGQ3"/>
<dbReference type="EMBL" id="ABCJ01000006">
    <property type="protein sequence ID" value="EDM23323.1"/>
    <property type="molecule type" value="Genomic_DNA"/>
</dbReference>
<evidence type="ECO:0000313" key="1">
    <source>
        <dbReference type="EMBL" id="EDM23323.1"/>
    </source>
</evidence>
<protein>
    <submittedName>
        <fullName evidence="1">Uncharacterized protein</fullName>
    </submittedName>
</protein>
<accession>A0AAI9AGQ3</accession>